<keyword evidence="4" id="KW-1185">Reference proteome</keyword>
<comment type="caution">
    <text evidence="3">The sequence shown here is derived from an EMBL/GenBank/DDBJ whole genome shotgun (WGS) entry which is preliminary data.</text>
</comment>
<protein>
    <recommendedName>
        <fullName evidence="2">CCHC-type domain-containing protein</fullName>
    </recommendedName>
</protein>
<dbReference type="InterPro" id="IPR050951">
    <property type="entry name" value="Retrovirus_Pol_polyprotein"/>
</dbReference>
<dbReference type="InterPro" id="IPR001878">
    <property type="entry name" value="Znf_CCHC"/>
</dbReference>
<feature type="region of interest" description="Disordered" evidence="1">
    <location>
        <begin position="262"/>
        <end position="287"/>
    </location>
</feature>
<name>A0A9Q1H5Q2_HOLLE</name>
<dbReference type="OrthoDB" id="6496131at2759"/>
<dbReference type="SMART" id="SM00343">
    <property type="entry name" value="ZnF_C2HC"/>
    <property type="match status" value="2"/>
</dbReference>
<evidence type="ECO:0000313" key="4">
    <source>
        <dbReference type="Proteomes" id="UP001152320"/>
    </source>
</evidence>
<dbReference type="AlphaFoldDB" id="A0A9Q1H5Q2"/>
<reference evidence="3" key="1">
    <citation type="submission" date="2021-10" db="EMBL/GenBank/DDBJ databases">
        <title>Tropical sea cucumber genome reveals ecological adaptation and Cuvierian tubules defense mechanism.</title>
        <authorList>
            <person name="Chen T."/>
        </authorList>
    </citation>
    <scope>NUCLEOTIDE SEQUENCE</scope>
    <source>
        <strain evidence="3">Nanhai2018</strain>
        <tissue evidence="3">Muscle</tissue>
    </source>
</reference>
<dbReference type="GO" id="GO:0008270">
    <property type="term" value="F:zinc ion binding"/>
    <property type="evidence" value="ECO:0007669"/>
    <property type="project" value="InterPro"/>
</dbReference>
<proteinExistence type="predicted"/>
<dbReference type="EMBL" id="JAIZAY010000011">
    <property type="protein sequence ID" value="KAJ8033420.1"/>
    <property type="molecule type" value="Genomic_DNA"/>
</dbReference>
<dbReference type="Proteomes" id="UP001152320">
    <property type="component" value="Chromosome 11"/>
</dbReference>
<dbReference type="GO" id="GO:0003676">
    <property type="term" value="F:nucleic acid binding"/>
    <property type="evidence" value="ECO:0007669"/>
    <property type="project" value="InterPro"/>
</dbReference>
<dbReference type="Gene3D" id="4.10.60.10">
    <property type="entry name" value="Zinc finger, CCHC-type"/>
    <property type="match status" value="1"/>
</dbReference>
<evidence type="ECO:0000256" key="1">
    <source>
        <dbReference type="SAM" id="MobiDB-lite"/>
    </source>
</evidence>
<organism evidence="3 4">
    <name type="scientific">Holothuria leucospilota</name>
    <name type="common">Black long sea cucumber</name>
    <name type="synonym">Mertensiothuria leucospilota</name>
    <dbReference type="NCBI Taxonomy" id="206669"/>
    <lineage>
        <taxon>Eukaryota</taxon>
        <taxon>Metazoa</taxon>
        <taxon>Echinodermata</taxon>
        <taxon>Eleutherozoa</taxon>
        <taxon>Echinozoa</taxon>
        <taxon>Holothuroidea</taxon>
        <taxon>Aspidochirotacea</taxon>
        <taxon>Aspidochirotida</taxon>
        <taxon>Holothuriidae</taxon>
        <taxon>Holothuria</taxon>
    </lineage>
</organism>
<dbReference type="PANTHER" id="PTHR37984">
    <property type="entry name" value="PROTEIN CBG26694"/>
    <property type="match status" value="1"/>
</dbReference>
<feature type="domain" description="CCHC-type" evidence="2">
    <location>
        <begin position="244"/>
        <end position="260"/>
    </location>
</feature>
<feature type="domain" description="CCHC-type" evidence="2">
    <location>
        <begin position="224"/>
        <end position="240"/>
    </location>
</feature>
<accession>A0A9Q1H5Q2</accession>
<gene>
    <name evidence="3" type="ORF">HOLleu_23655</name>
</gene>
<dbReference type="PANTHER" id="PTHR37984:SF13">
    <property type="entry name" value="RIBONUCLEASE H"/>
    <property type="match status" value="1"/>
</dbReference>
<feature type="region of interest" description="Disordered" evidence="1">
    <location>
        <begin position="187"/>
        <end position="212"/>
    </location>
</feature>
<sequence>MTTRSTIGSSIDPYDSQIETWTEYAERMEQCFIGNDTEEPAKKKAIFLSSVGPKTYKLIKTLIAPEKPCAKSFTELVKLVKDHECPRPSAIVQRFKFNNKKQQPGESVSAFVADLKRLAEFCEYGPALEEMLRDRIVCGIADVPTQRRLLGEKDLKFNRALEITLAMETTVKQANDLKGQDNVLHAASNNNMRPSVNKLGHSGVESKSVSSVSSRRRVTNLQGCCYRCGSKNHNGYECRHVNTECHNCHLQGHLAAVCRKPKQGGKSPGVRNHKVKSHATNELDTSEQEEHEALSLAYDLYVLGNKPDTALKTKVIIEGKPVIMEIDTGAAVSVMAEVEFMRL</sequence>
<evidence type="ECO:0000259" key="2">
    <source>
        <dbReference type="SMART" id="SM00343"/>
    </source>
</evidence>
<evidence type="ECO:0000313" key="3">
    <source>
        <dbReference type="EMBL" id="KAJ8033420.1"/>
    </source>
</evidence>